<dbReference type="Pfam" id="PF04082">
    <property type="entry name" value="Fungal_trans"/>
    <property type="match status" value="1"/>
</dbReference>
<dbReference type="PANTHER" id="PTHR46910">
    <property type="entry name" value="TRANSCRIPTION FACTOR PDR1"/>
    <property type="match status" value="1"/>
</dbReference>
<evidence type="ECO:0000313" key="6">
    <source>
        <dbReference type="Proteomes" id="UP000193467"/>
    </source>
</evidence>
<keyword evidence="6" id="KW-1185">Reference proteome</keyword>
<feature type="region of interest" description="Disordered" evidence="3">
    <location>
        <begin position="1"/>
        <end position="27"/>
    </location>
</feature>
<dbReference type="EMBL" id="MCGR01000023">
    <property type="protein sequence ID" value="ORY81296.1"/>
    <property type="molecule type" value="Genomic_DNA"/>
</dbReference>
<reference evidence="5 6" key="1">
    <citation type="submission" date="2016-07" db="EMBL/GenBank/DDBJ databases">
        <title>Pervasive Adenine N6-methylation of Active Genes in Fungi.</title>
        <authorList>
            <consortium name="DOE Joint Genome Institute"/>
            <person name="Mondo S.J."/>
            <person name="Dannebaum R.O."/>
            <person name="Kuo R.C."/>
            <person name="Labutti K."/>
            <person name="Haridas S."/>
            <person name="Kuo A."/>
            <person name="Salamov A."/>
            <person name="Ahrendt S.R."/>
            <person name="Lipzen A."/>
            <person name="Sullivan W."/>
            <person name="Andreopoulos W.B."/>
            <person name="Clum A."/>
            <person name="Lindquist E."/>
            <person name="Daum C."/>
            <person name="Ramamoorthy G.K."/>
            <person name="Gryganskyi A."/>
            <person name="Culley D."/>
            <person name="Magnuson J.K."/>
            <person name="James T.Y."/>
            <person name="O'Malley M.A."/>
            <person name="Stajich J.E."/>
            <person name="Spatafora J.W."/>
            <person name="Visel A."/>
            <person name="Grigoriev I.V."/>
        </authorList>
    </citation>
    <scope>NUCLEOTIDE SEQUENCE [LARGE SCALE GENOMIC DNA]</scope>
    <source>
        <strain evidence="5 6">62-1032</strain>
    </source>
</reference>
<dbReference type="InterPro" id="IPR001138">
    <property type="entry name" value="Zn2Cys6_DnaBD"/>
</dbReference>
<evidence type="ECO:0000256" key="3">
    <source>
        <dbReference type="SAM" id="MobiDB-lite"/>
    </source>
</evidence>
<dbReference type="SMART" id="SM00066">
    <property type="entry name" value="GAL4"/>
    <property type="match status" value="1"/>
</dbReference>
<dbReference type="GO" id="GO:0003677">
    <property type="term" value="F:DNA binding"/>
    <property type="evidence" value="ECO:0007669"/>
    <property type="project" value="InterPro"/>
</dbReference>
<dbReference type="GO" id="GO:0006351">
    <property type="term" value="P:DNA-templated transcription"/>
    <property type="evidence" value="ECO:0007669"/>
    <property type="project" value="InterPro"/>
</dbReference>
<dbReference type="PANTHER" id="PTHR46910:SF18">
    <property type="entry name" value="ZN(II)2CYS6 TRANSCRIPTION FACTOR (EUROFUNG)"/>
    <property type="match status" value="1"/>
</dbReference>
<evidence type="ECO:0000256" key="2">
    <source>
        <dbReference type="ARBA" id="ARBA00023242"/>
    </source>
</evidence>
<dbReference type="InterPro" id="IPR050987">
    <property type="entry name" value="AtrR-like"/>
</dbReference>
<dbReference type="InterPro" id="IPR007219">
    <property type="entry name" value="XnlR_reg_dom"/>
</dbReference>
<dbReference type="SUPFAM" id="SSF57701">
    <property type="entry name" value="Zn2/Cys6 DNA-binding domain"/>
    <property type="match status" value="1"/>
</dbReference>
<sequence>MPPQRTQKTTEEPTSPPGTIKKRRRTTRACDGCHRRGVKCVKKEDATSCESCLSYDEPCTSIRPEQRRGPKVRKVRASTTPQDSPAPTSSLGWEVPQVAHSPAIPMLLEFYHQIIFPLHPIIFWPTFMRGVQAGEHLRSRPFCALVLSACAIASARLRQTGALFFHSDTFEAVPPSEELSEAFHQAASDAIWLRRDMIYTTDELRAALNLNITCIQKGCLTEMRFWLGAYSTMSAVMHFHDETLWPSDLTATERQGRRRLVLFAYQHSVYIAIITSTPLEIRERHINVHEPEDVDDEILLAVEEGAREASTIPDGKDSWMHGWNRATNLYRILEHAVDQLRNSQGTSPSTFTAPLITKTDTSVYTSLLSKLYNDLPPWARTFYDTTINPSWHIYNFQTVNILITMQNARIISTCSNGFTTEEGVAVAKELMDSLARVPQKYLVAINVPVYHQLAGIGGILGKYTTQAASYETLLGVRSVIEDMSSLLSRLQGLHTDSLSAIGRAHTTLVRYATEVDLFIP</sequence>
<dbReference type="Proteomes" id="UP000193467">
    <property type="component" value="Unassembled WGS sequence"/>
</dbReference>
<accession>A0A1Y2FDB0</accession>
<name>A0A1Y2FDB0_9BASI</name>
<dbReference type="OrthoDB" id="2123952at2759"/>
<dbReference type="CDD" id="cd00067">
    <property type="entry name" value="GAL4"/>
    <property type="match status" value="1"/>
</dbReference>
<dbReference type="AlphaFoldDB" id="A0A1Y2FDB0"/>
<comment type="caution">
    <text evidence="5">The sequence shown here is derived from an EMBL/GenBank/DDBJ whole genome shotgun (WGS) entry which is preliminary data.</text>
</comment>
<proteinExistence type="predicted"/>
<protein>
    <recommendedName>
        <fullName evidence="4">Zn(2)-C6 fungal-type domain-containing protein</fullName>
    </recommendedName>
</protein>
<organism evidence="5 6">
    <name type="scientific">Leucosporidium creatinivorum</name>
    <dbReference type="NCBI Taxonomy" id="106004"/>
    <lineage>
        <taxon>Eukaryota</taxon>
        <taxon>Fungi</taxon>
        <taxon>Dikarya</taxon>
        <taxon>Basidiomycota</taxon>
        <taxon>Pucciniomycotina</taxon>
        <taxon>Microbotryomycetes</taxon>
        <taxon>Leucosporidiales</taxon>
        <taxon>Leucosporidium</taxon>
    </lineage>
</organism>
<feature type="compositionally biased region" description="Polar residues" evidence="3">
    <location>
        <begin position="77"/>
        <end position="91"/>
    </location>
</feature>
<keyword evidence="2" id="KW-0539">Nucleus</keyword>
<dbReference type="CDD" id="cd12148">
    <property type="entry name" value="fungal_TF_MHR"/>
    <property type="match status" value="1"/>
</dbReference>
<evidence type="ECO:0000313" key="5">
    <source>
        <dbReference type="EMBL" id="ORY81296.1"/>
    </source>
</evidence>
<dbReference type="InterPro" id="IPR036864">
    <property type="entry name" value="Zn2-C6_fun-type_DNA-bd_sf"/>
</dbReference>
<dbReference type="GO" id="GO:0008270">
    <property type="term" value="F:zinc ion binding"/>
    <property type="evidence" value="ECO:0007669"/>
    <property type="project" value="InterPro"/>
</dbReference>
<gene>
    <name evidence="5" type="ORF">BCR35DRAFT_352421</name>
</gene>
<evidence type="ECO:0000256" key="1">
    <source>
        <dbReference type="ARBA" id="ARBA00022723"/>
    </source>
</evidence>
<feature type="domain" description="Zn(2)-C6 fungal-type" evidence="4">
    <location>
        <begin position="24"/>
        <end position="70"/>
    </location>
</feature>
<dbReference type="GO" id="GO:0000981">
    <property type="term" value="F:DNA-binding transcription factor activity, RNA polymerase II-specific"/>
    <property type="evidence" value="ECO:0007669"/>
    <property type="project" value="InterPro"/>
</dbReference>
<feature type="region of interest" description="Disordered" evidence="3">
    <location>
        <begin position="63"/>
        <end position="91"/>
    </location>
</feature>
<evidence type="ECO:0000259" key="4">
    <source>
        <dbReference type="SMART" id="SM00066"/>
    </source>
</evidence>
<keyword evidence="1" id="KW-0479">Metal-binding</keyword>
<dbReference type="InParanoid" id="A0A1Y2FDB0"/>